<dbReference type="GO" id="GO:0006207">
    <property type="term" value="P:'de novo' pyrimidine nucleobase biosynthetic process"/>
    <property type="evidence" value="ECO:0007669"/>
    <property type="project" value="TreeGrafter"/>
</dbReference>
<organism evidence="4 5">
    <name type="scientific">Paenibacillus athensensis</name>
    <dbReference type="NCBI Taxonomy" id="1967502"/>
    <lineage>
        <taxon>Bacteria</taxon>
        <taxon>Bacillati</taxon>
        <taxon>Bacillota</taxon>
        <taxon>Bacilli</taxon>
        <taxon>Bacillales</taxon>
        <taxon>Paenibacillaceae</taxon>
        <taxon>Paenibacillus</taxon>
    </lineage>
</organism>
<feature type="transmembrane region" description="Helical" evidence="3">
    <location>
        <begin position="426"/>
        <end position="447"/>
    </location>
</feature>
<evidence type="ECO:0000256" key="1">
    <source>
        <dbReference type="ARBA" id="ARBA00001917"/>
    </source>
</evidence>
<reference evidence="4 5" key="1">
    <citation type="submission" date="2017-03" db="EMBL/GenBank/DDBJ databases">
        <title>Isolation of Levoglucosan Utilizing Bacteria.</title>
        <authorList>
            <person name="Arya A.S."/>
        </authorList>
    </citation>
    <scope>NUCLEOTIDE SEQUENCE [LARGE SCALE GENOMIC DNA]</scope>
    <source>
        <strain evidence="4 5">MEC069</strain>
    </source>
</reference>
<dbReference type="AlphaFoldDB" id="A0A4Y8Q3I1"/>
<dbReference type="PANTHER" id="PTHR48109">
    <property type="entry name" value="DIHYDROOROTATE DEHYDROGENASE (QUINONE), MITOCHONDRIAL-RELATED"/>
    <property type="match status" value="1"/>
</dbReference>
<evidence type="ECO:0000256" key="3">
    <source>
        <dbReference type="SAM" id="Phobius"/>
    </source>
</evidence>
<sequence>MPDWSYHALFRPLLFRLPSRTARALTLGAMGALSRLPGGTFVIRTMGHVELAPQLAGDLSGIAVPTPVGLSGGLDPHGVAHKALAQFGFGFVELGPITTEPVIAHAPIGRDAAAEALVYPSAYENDGVAAFVRRLQRGAAGHRLPQLCRVRPMPGRTPELALAELERLMTELAPYAAGFYIDGLAEGWSVEVASAWLTQTQQAARAVAPGRPLWVYVPVDYGTERLARLLASLDAAAWSGAVVGDAAGGGLAPTCAPPPAVPLAAAPAAASTPPAPAAAVLAAADLAPALALTSQLRASAPGWTVIAAAGVHQPDDALRLLAAGADAVQLHSGLVFAGPGLPKRIGEAVLYERVSGQAAPPPPSYWRNWGWMSLMGCAMMLGGWLAWLIAATTVLLPYDETFLGAGAQAIRAFNERILHFMTHDRITLAGTMISIGIMYYSLANYGLRYGSHWAATAMNASAVVGFSSFFLFLGYGYFDPLHAAVAVLLLPMFLLSLRRRRDLPSRRPPNRFNDRLWRRAQVGQFCLVTLGFALGAGGLAIAGVGVTSVFVPTDIVFIGMDTEQLQAWNAHLVPLVAHDRAGFGGALFSLAVAITASALWGVGQGERWLWWMFLLGGLPGFASGWLVHIHIGYTNSWHLLPLYIAFVLYAAGLWLLYPYLKREAPAFRAAEAADGQPSAC</sequence>
<evidence type="ECO:0000313" key="4">
    <source>
        <dbReference type="EMBL" id="TFE87975.1"/>
    </source>
</evidence>
<evidence type="ECO:0000313" key="5">
    <source>
        <dbReference type="Proteomes" id="UP000298246"/>
    </source>
</evidence>
<keyword evidence="3" id="KW-0812">Transmembrane</keyword>
<dbReference type="SUPFAM" id="SSF51395">
    <property type="entry name" value="FMN-linked oxidoreductases"/>
    <property type="match status" value="1"/>
</dbReference>
<comment type="pathway">
    <text evidence="2">Pyrimidine metabolism; UMP biosynthesis via de novo pathway.</text>
</comment>
<protein>
    <submittedName>
        <fullName evidence="4">Uncharacterized protein</fullName>
    </submittedName>
</protein>
<keyword evidence="3" id="KW-0472">Membrane</keyword>
<dbReference type="Gene3D" id="3.20.20.70">
    <property type="entry name" value="Aldolase class I"/>
    <property type="match status" value="1"/>
</dbReference>
<feature type="transmembrane region" description="Helical" evidence="3">
    <location>
        <begin position="481"/>
        <end position="497"/>
    </location>
</feature>
<feature type="transmembrane region" description="Helical" evidence="3">
    <location>
        <begin position="454"/>
        <end position="475"/>
    </location>
</feature>
<dbReference type="PANTHER" id="PTHR48109:SF4">
    <property type="entry name" value="DIHYDROOROTATE DEHYDROGENASE (QUINONE), MITOCHONDRIAL"/>
    <property type="match status" value="1"/>
</dbReference>
<accession>A0A4Y8Q3I1</accession>
<keyword evidence="3" id="KW-1133">Transmembrane helix</keyword>
<feature type="transmembrane region" description="Helical" evidence="3">
    <location>
        <begin position="374"/>
        <end position="396"/>
    </location>
</feature>
<feature type="transmembrane region" description="Helical" evidence="3">
    <location>
        <begin position="637"/>
        <end position="660"/>
    </location>
</feature>
<keyword evidence="5" id="KW-1185">Reference proteome</keyword>
<dbReference type="EMBL" id="MYFO01000011">
    <property type="protein sequence ID" value="TFE87975.1"/>
    <property type="molecule type" value="Genomic_DNA"/>
</dbReference>
<comment type="cofactor">
    <cofactor evidence="1">
        <name>FMN</name>
        <dbReference type="ChEBI" id="CHEBI:58210"/>
    </cofactor>
</comment>
<dbReference type="InterPro" id="IPR013785">
    <property type="entry name" value="Aldolase_TIM"/>
</dbReference>
<dbReference type="GO" id="GO:0009220">
    <property type="term" value="P:pyrimidine ribonucleotide biosynthetic process"/>
    <property type="evidence" value="ECO:0007669"/>
    <property type="project" value="TreeGrafter"/>
</dbReference>
<dbReference type="Proteomes" id="UP000298246">
    <property type="component" value="Unassembled WGS sequence"/>
</dbReference>
<dbReference type="GO" id="GO:0005886">
    <property type="term" value="C:plasma membrane"/>
    <property type="evidence" value="ECO:0007669"/>
    <property type="project" value="TreeGrafter"/>
</dbReference>
<feature type="transmembrane region" description="Helical" evidence="3">
    <location>
        <begin position="609"/>
        <end position="631"/>
    </location>
</feature>
<dbReference type="InterPro" id="IPR050074">
    <property type="entry name" value="DHO_dehydrogenase"/>
</dbReference>
<gene>
    <name evidence="4" type="ORF">B5M42_10470</name>
</gene>
<dbReference type="OrthoDB" id="9802377at2"/>
<feature type="transmembrane region" description="Helical" evidence="3">
    <location>
        <begin position="581"/>
        <end position="602"/>
    </location>
</feature>
<proteinExistence type="predicted"/>
<dbReference type="GO" id="GO:0004152">
    <property type="term" value="F:dihydroorotate dehydrogenase activity"/>
    <property type="evidence" value="ECO:0007669"/>
    <property type="project" value="TreeGrafter"/>
</dbReference>
<dbReference type="RefSeq" id="WP_134752497.1">
    <property type="nucleotide sequence ID" value="NZ_MYFO02000003.1"/>
</dbReference>
<name>A0A4Y8Q3I1_9BACL</name>
<evidence type="ECO:0000256" key="2">
    <source>
        <dbReference type="ARBA" id="ARBA00004725"/>
    </source>
</evidence>
<feature type="transmembrane region" description="Helical" evidence="3">
    <location>
        <begin position="525"/>
        <end position="551"/>
    </location>
</feature>
<comment type="caution">
    <text evidence="4">The sequence shown here is derived from an EMBL/GenBank/DDBJ whole genome shotgun (WGS) entry which is preliminary data.</text>
</comment>